<evidence type="ECO:0000313" key="2">
    <source>
        <dbReference type="EMBL" id="BBA45326.1"/>
    </source>
</evidence>
<dbReference type="AlphaFoldDB" id="A0A250LL97"/>
<evidence type="ECO:0000313" key="6">
    <source>
        <dbReference type="Proteomes" id="UP000664048"/>
    </source>
</evidence>
<organism evidence="2">
    <name type="scientific">Burkholderia contaminans</name>
    <dbReference type="NCBI Taxonomy" id="488447"/>
    <lineage>
        <taxon>Bacteria</taxon>
        <taxon>Pseudomonadati</taxon>
        <taxon>Pseudomonadota</taxon>
        <taxon>Betaproteobacteria</taxon>
        <taxon>Burkholderiales</taxon>
        <taxon>Burkholderiaceae</taxon>
        <taxon>Burkholderia</taxon>
        <taxon>Burkholderia cepacia complex</taxon>
    </lineage>
</organism>
<proteinExistence type="predicted"/>
<sequence>MLDLRRAISITVGTIVLIGFGSSVARLIVRSDGLAARQRLEIVWPDFAKMGDRDRALLASLALACKLKDRTKDPAAVLECLQEGVDSDNPHFPYGMDRNQVQARLTELIPQRSKERPA</sequence>
<geneLocation type="plasmid" evidence="2">
    <name>pBC453</name>
</geneLocation>
<accession>A0A250LL97</accession>
<keyword evidence="1" id="KW-0812">Transmembrane</keyword>
<keyword evidence="1" id="KW-0472">Membrane</keyword>
<name>A0A250LL97_9BURK</name>
<keyword evidence="1" id="KW-1133">Transmembrane helix</keyword>
<gene>
    <name evidence="2" type="ORF">BCCH1_78370</name>
    <name evidence="4" type="ORF">J4M89_26150</name>
    <name evidence="3" type="ORF">JIN94_18675</name>
    <name evidence="5" type="ORF">LXE91_39350</name>
</gene>
<dbReference type="EMBL" id="CP090643">
    <property type="protein sequence ID" value="WFN23594.1"/>
    <property type="molecule type" value="Genomic_DNA"/>
</dbReference>
<evidence type="ECO:0000313" key="3">
    <source>
        <dbReference type="EMBL" id="MBK1931916.1"/>
    </source>
</evidence>
<evidence type="ECO:0000313" key="5">
    <source>
        <dbReference type="EMBL" id="WFN23594.1"/>
    </source>
</evidence>
<feature type="transmembrane region" description="Helical" evidence="1">
    <location>
        <begin position="6"/>
        <end position="29"/>
    </location>
</feature>
<dbReference type="EMBL" id="JAENIB010000007">
    <property type="protein sequence ID" value="MBK1931916.1"/>
    <property type="molecule type" value="Genomic_DNA"/>
</dbReference>
<keyword evidence="2" id="KW-0614">Plasmid</keyword>
<dbReference type="Proteomes" id="UP001220209">
    <property type="component" value="Plasmid unnamed1"/>
</dbReference>
<dbReference type="EMBL" id="AP018360">
    <property type="protein sequence ID" value="BBA45326.1"/>
    <property type="molecule type" value="Genomic_DNA"/>
</dbReference>
<geneLocation type="plasmid" evidence="5 7">
    <name>unnamed1</name>
</geneLocation>
<reference evidence="5 7" key="5">
    <citation type="submission" date="2021-12" db="EMBL/GenBank/DDBJ databases">
        <title>Genomic and phenotypic characterization of three Burkholderia contaminans isolates recovered from different sources.</title>
        <authorList>
            <person name="Lopez De Volder A."/>
            <person name="Fan Y."/>
            <person name="Nunvar J."/>
            <person name="Herrera T."/>
            <person name="Timp W."/>
            <person name="Degrossi J."/>
        </authorList>
    </citation>
    <scope>NUCLEOTIDE SEQUENCE [LARGE SCALE GENOMIC DNA]</scope>
    <source>
        <strain evidence="5 7">LMG 23361</strain>
        <plasmid evidence="5 7">unnamed1</plasmid>
    </source>
</reference>
<protein>
    <submittedName>
        <fullName evidence="2">Uncharacterized protein</fullName>
    </submittedName>
</protein>
<reference evidence="2" key="2">
    <citation type="journal article" date="2017" name="Genome Announc.">
        <title>High-Quality Draft Genome Sequence of Burkholderia contaminans CH-1, a Gram-Negative Bacterium That Metabolizes 2-Azahypoxanthine, a Plant Growth-Regulating Compound.</title>
        <authorList>
            <person name="Choi J.-H."/>
            <person name="Sugiura H."/>
            <person name="Moriuchi R."/>
            <person name="Kawagishi H."/>
            <person name="Dohra H."/>
        </authorList>
    </citation>
    <scope>NUCLEOTIDE SEQUENCE</scope>
    <source>
        <strain evidence="2">CH-1</strain>
        <plasmid evidence="2">pBC453</plasmid>
    </source>
</reference>
<dbReference type="Proteomes" id="UP000611459">
    <property type="component" value="Unassembled WGS sequence"/>
</dbReference>
<evidence type="ECO:0000256" key="1">
    <source>
        <dbReference type="SAM" id="Phobius"/>
    </source>
</evidence>
<dbReference type="RefSeq" id="WP_046543688.1">
    <property type="nucleotide sequence ID" value="NZ_AP018360.1"/>
</dbReference>
<dbReference type="OrthoDB" id="8759496at2"/>
<dbReference type="EMBL" id="JAGEMX010000009">
    <property type="protein sequence ID" value="MBO1832873.1"/>
    <property type="molecule type" value="Genomic_DNA"/>
</dbReference>
<reference evidence="3" key="3">
    <citation type="submission" date="2021-01" db="EMBL/GenBank/DDBJ databases">
        <title>Outbreak of Burkholderia contaminns endophthalmitis traced to a clinical ventilation system.</title>
        <authorList>
            <person name="Lipuma J."/>
            <person name="Spilker T."/>
            <person name="Kratholm J."/>
        </authorList>
    </citation>
    <scope>NUCLEOTIDE SEQUENCE</scope>
    <source>
        <strain evidence="3">HI4954</strain>
    </source>
</reference>
<dbReference type="Proteomes" id="UP000664048">
    <property type="component" value="Unassembled WGS sequence"/>
</dbReference>
<reference evidence="2" key="1">
    <citation type="journal article" date="2016" name="Biosci. Biotechnol. Biochem.">
        <title>Bioconversion of AHX to AOH by resting cells of Burkholderia contaminans CH-1.</title>
        <authorList>
            <person name="Choi J.H."/>
            <person name="Kikuchi A."/>
            <person name="Pumkaeo P."/>
            <person name="Hirai H."/>
            <person name="Tokuyama S."/>
            <person name="Kawagishi H."/>
        </authorList>
    </citation>
    <scope>NUCLEOTIDE SEQUENCE</scope>
    <source>
        <strain evidence="2">CH-1</strain>
        <plasmid evidence="2">pBC453</plasmid>
    </source>
</reference>
<evidence type="ECO:0000313" key="7">
    <source>
        <dbReference type="Proteomes" id="UP001220209"/>
    </source>
</evidence>
<reference evidence="4 6" key="4">
    <citation type="submission" date="2021-03" db="EMBL/GenBank/DDBJ databases">
        <title>Clinical course, treatment and visual outcome of an outbreak of Burkholderia contaminans endophthalmitis following cataract surgery.</title>
        <authorList>
            <person name="Lind C."/>
            <person name="Olsen K."/>
            <person name="Angelsen N.K."/>
            <person name="Krefting E.A."/>
            <person name="Fossen K."/>
            <person name="Gravningen K."/>
            <person name="Depoorter E."/>
            <person name="Vandamme P."/>
            <person name="Bertelsen G."/>
        </authorList>
    </citation>
    <scope>NUCLEOTIDE SEQUENCE [LARGE SCALE GENOMIC DNA]</scope>
    <source>
        <strain evidence="4 6">51242556</strain>
    </source>
</reference>
<evidence type="ECO:0000313" key="4">
    <source>
        <dbReference type="EMBL" id="MBO1832873.1"/>
    </source>
</evidence>
<keyword evidence="6" id="KW-1185">Reference proteome</keyword>